<proteinExistence type="inferred from homology"/>
<comment type="caution">
    <text evidence="8">The sequence shown here is derived from an EMBL/GenBank/DDBJ whole genome shotgun (WGS) entry which is preliminary data.</text>
</comment>
<feature type="region of interest" description="Disordered" evidence="6">
    <location>
        <begin position="1"/>
        <end position="58"/>
    </location>
</feature>
<dbReference type="Gene3D" id="3.40.395.10">
    <property type="entry name" value="Adenoviral Proteinase, Chain A"/>
    <property type="match status" value="1"/>
</dbReference>
<dbReference type="PANTHER" id="PTHR46896">
    <property type="entry name" value="SENTRIN-SPECIFIC PROTEASE"/>
    <property type="match status" value="1"/>
</dbReference>
<evidence type="ECO:0000256" key="4">
    <source>
        <dbReference type="ARBA" id="ARBA00022786"/>
    </source>
</evidence>
<feature type="region of interest" description="Disordered" evidence="6">
    <location>
        <begin position="340"/>
        <end position="451"/>
    </location>
</feature>
<protein>
    <recommendedName>
        <fullName evidence="7">Ubiquitin-like protease family profile domain-containing protein</fullName>
    </recommendedName>
</protein>
<feature type="compositionally biased region" description="Acidic residues" evidence="6">
    <location>
        <begin position="703"/>
        <end position="715"/>
    </location>
</feature>
<evidence type="ECO:0000259" key="7">
    <source>
        <dbReference type="PROSITE" id="PS50600"/>
    </source>
</evidence>
<feature type="region of interest" description="Disordered" evidence="6">
    <location>
        <begin position="656"/>
        <end position="757"/>
    </location>
</feature>
<evidence type="ECO:0000256" key="2">
    <source>
        <dbReference type="ARBA" id="ARBA00022553"/>
    </source>
</evidence>
<reference evidence="8 9" key="1">
    <citation type="journal article" date="2019" name="Nat. Ecol. Evol.">
        <title>Megaphylogeny resolves global patterns of mushroom evolution.</title>
        <authorList>
            <person name="Varga T."/>
            <person name="Krizsan K."/>
            <person name="Foldi C."/>
            <person name="Dima B."/>
            <person name="Sanchez-Garcia M."/>
            <person name="Sanchez-Ramirez S."/>
            <person name="Szollosi G.J."/>
            <person name="Szarkandi J.G."/>
            <person name="Papp V."/>
            <person name="Albert L."/>
            <person name="Andreopoulos W."/>
            <person name="Angelini C."/>
            <person name="Antonin V."/>
            <person name="Barry K.W."/>
            <person name="Bougher N.L."/>
            <person name="Buchanan P."/>
            <person name="Buyck B."/>
            <person name="Bense V."/>
            <person name="Catcheside P."/>
            <person name="Chovatia M."/>
            <person name="Cooper J."/>
            <person name="Damon W."/>
            <person name="Desjardin D."/>
            <person name="Finy P."/>
            <person name="Geml J."/>
            <person name="Haridas S."/>
            <person name="Hughes K."/>
            <person name="Justo A."/>
            <person name="Karasinski D."/>
            <person name="Kautmanova I."/>
            <person name="Kiss B."/>
            <person name="Kocsube S."/>
            <person name="Kotiranta H."/>
            <person name="LaButti K.M."/>
            <person name="Lechner B.E."/>
            <person name="Liimatainen K."/>
            <person name="Lipzen A."/>
            <person name="Lukacs Z."/>
            <person name="Mihaltcheva S."/>
            <person name="Morgado L.N."/>
            <person name="Niskanen T."/>
            <person name="Noordeloos M.E."/>
            <person name="Ohm R.A."/>
            <person name="Ortiz-Santana B."/>
            <person name="Ovrebo C."/>
            <person name="Racz N."/>
            <person name="Riley R."/>
            <person name="Savchenko A."/>
            <person name="Shiryaev A."/>
            <person name="Soop K."/>
            <person name="Spirin V."/>
            <person name="Szebenyi C."/>
            <person name="Tomsovsky M."/>
            <person name="Tulloss R.E."/>
            <person name="Uehling J."/>
            <person name="Grigoriev I.V."/>
            <person name="Vagvolgyi C."/>
            <person name="Papp T."/>
            <person name="Martin F.M."/>
            <person name="Miettinen O."/>
            <person name="Hibbett D.S."/>
            <person name="Nagy L.G."/>
        </authorList>
    </citation>
    <scope>NUCLEOTIDE SEQUENCE [LARGE SCALE GENOMIC DNA]</scope>
    <source>
        <strain evidence="8 9">FP101781</strain>
    </source>
</reference>
<evidence type="ECO:0000256" key="3">
    <source>
        <dbReference type="ARBA" id="ARBA00022670"/>
    </source>
</evidence>
<keyword evidence="5" id="KW-0378">Hydrolase</keyword>
<dbReference type="InterPro" id="IPR003653">
    <property type="entry name" value="Peptidase_C48_C"/>
</dbReference>
<keyword evidence="4" id="KW-0833">Ubl conjugation pathway</keyword>
<keyword evidence="9" id="KW-1185">Reference proteome</keyword>
<evidence type="ECO:0000313" key="8">
    <source>
        <dbReference type="EMBL" id="TEB39756.1"/>
    </source>
</evidence>
<feature type="compositionally biased region" description="Pro residues" evidence="6">
    <location>
        <begin position="575"/>
        <end position="584"/>
    </location>
</feature>
<feature type="compositionally biased region" description="Polar residues" evidence="6">
    <location>
        <begin position="411"/>
        <end position="433"/>
    </location>
</feature>
<name>A0A4Y7U013_COPMI</name>
<gene>
    <name evidence="8" type="ORF">FA13DRAFT_1723967</name>
</gene>
<dbReference type="PANTHER" id="PTHR46896:SF3">
    <property type="entry name" value="FI06413P-RELATED"/>
    <property type="match status" value="1"/>
</dbReference>
<dbReference type="GO" id="GO:0016926">
    <property type="term" value="P:protein desumoylation"/>
    <property type="evidence" value="ECO:0007669"/>
    <property type="project" value="TreeGrafter"/>
</dbReference>
<feature type="compositionally biased region" description="Basic and acidic residues" evidence="6">
    <location>
        <begin position="164"/>
        <end position="174"/>
    </location>
</feature>
<dbReference type="GO" id="GO:0005737">
    <property type="term" value="C:cytoplasm"/>
    <property type="evidence" value="ECO:0007669"/>
    <property type="project" value="TreeGrafter"/>
</dbReference>
<feature type="region of interest" description="Disordered" evidence="6">
    <location>
        <begin position="879"/>
        <end position="932"/>
    </location>
</feature>
<keyword evidence="2" id="KW-0597">Phosphoprotein</keyword>
<comment type="similarity">
    <text evidence="1">Belongs to the peptidase C48 family.</text>
</comment>
<dbReference type="GO" id="GO:0070139">
    <property type="term" value="F:SUMO-specific endopeptidase activity"/>
    <property type="evidence" value="ECO:0007669"/>
    <property type="project" value="TreeGrafter"/>
</dbReference>
<dbReference type="InterPro" id="IPR051947">
    <property type="entry name" value="Sentrin-specific_protease"/>
</dbReference>
<feature type="domain" description="Ubiquitin-like protease family profile" evidence="7">
    <location>
        <begin position="471"/>
        <end position="829"/>
    </location>
</feature>
<dbReference type="SUPFAM" id="SSF54001">
    <property type="entry name" value="Cysteine proteinases"/>
    <property type="match status" value="1"/>
</dbReference>
<dbReference type="GO" id="GO:0006508">
    <property type="term" value="P:proteolysis"/>
    <property type="evidence" value="ECO:0007669"/>
    <property type="project" value="UniProtKB-KW"/>
</dbReference>
<evidence type="ECO:0000256" key="6">
    <source>
        <dbReference type="SAM" id="MobiDB-lite"/>
    </source>
</evidence>
<sequence>MDAMRPRYTEGTGYKPVSNRAKASTLVPTVQGDRSREAKRPRLSGGTSNQHTIDLTGDDLDSRTLLNAAAGPSRAPQLVSKRHRELNLARDGPYTQRLDETMNLDEELLDDPIEQFFSFTRGEGGRTNTQQPSGHVQRAIHFFEGKADPLSEPSLKPKPLPPRPKQDLKNHVKPQDPTAAHFAASATLPGSGETKHSGKKRKRNPEEPFMLPLRRCIVKHAGKANIRDASYVTFENNSLKVINGERKVVLDLDIRAYDHRLLTQCAKEVQEAAFLWLSELKNGDQPRPDEVALLLHCKHDSWDLETYKELKLWCRPHSEPPVSTTQDLWTIMEEEVQEFRRQREKNGGLRRTPPQKPENQSTETKPAAGKGIDKAQAVAPPTATPIAVPRRDSQRPLLGNVYPGKERHSQGPAQASTSKAVPNTATSPSTSKTELVAPLRRSGRQTTVTAPRNPADDEVILVFPPDAPGKVTITNADAGRLKPGEFLNDTLIEFGLKLWLKELEEKFPELAKQVHVFSSFFYKKLNKKNHEEGFKSVRKWTSKFDLFDKKYIIVPINENMHWYLAVIYEPEHVLRPPPPKPTSPLPSKESEEAVAGDESVIIVSVSKSGSETAPSASSEEGIEADLTANLTQCSIASDGEGEEPSVQEIEVMNVDSPKTAQTPAKLSPEVPVFSSGRKAKSAEGSTATSSTAGDEADVLNLVEPDEMVMDNDDDGPISAIPPETFYGSTSTRSGKQYEKPQKNQTRARKSEPKAKETYQPDHTYVLTMDSLGSKHAYAAKQLSRYLIAEAKDKKGVESTATIQMKSVNVPTQPNFCDCGLYLLHLAETFISDAQNLIRKDFETTPRTTNSERQDLWRDFKVPMMRERLLSRIEGLSREWKKAQPQKSSSKDQEDITAKAGDDGPDSDVDIIEVGPVTKAKKTPNKQAAARLR</sequence>
<keyword evidence="3" id="KW-0645">Protease</keyword>
<dbReference type="EMBL" id="QPFP01000001">
    <property type="protein sequence ID" value="TEB39756.1"/>
    <property type="molecule type" value="Genomic_DNA"/>
</dbReference>
<evidence type="ECO:0000313" key="9">
    <source>
        <dbReference type="Proteomes" id="UP000298030"/>
    </source>
</evidence>
<accession>A0A4Y7U013</accession>
<dbReference type="Proteomes" id="UP000298030">
    <property type="component" value="Unassembled WGS sequence"/>
</dbReference>
<dbReference type="Pfam" id="PF02902">
    <property type="entry name" value="Peptidase_C48"/>
    <property type="match status" value="2"/>
</dbReference>
<feature type="compositionally biased region" description="Low complexity" evidence="6">
    <location>
        <begin position="377"/>
        <end position="388"/>
    </location>
</feature>
<organism evidence="8 9">
    <name type="scientific">Coprinellus micaceus</name>
    <name type="common">Glistening ink-cap mushroom</name>
    <name type="synonym">Coprinus micaceus</name>
    <dbReference type="NCBI Taxonomy" id="71717"/>
    <lineage>
        <taxon>Eukaryota</taxon>
        <taxon>Fungi</taxon>
        <taxon>Dikarya</taxon>
        <taxon>Basidiomycota</taxon>
        <taxon>Agaricomycotina</taxon>
        <taxon>Agaricomycetes</taxon>
        <taxon>Agaricomycetidae</taxon>
        <taxon>Agaricales</taxon>
        <taxon>Agaricineae</taxon>
        <taxon>Psathyrellaceae</taxon>
        <taxon>Coprinellus</taxon>
    </lineage>
</organism>
<dbReference type="PROSITE" id="PS50600">
    <property type="entry name" value="ULP_PROTEASE"/>
    <property type="match status" value="1"/>
</dbReference>
<dbReference type="STRING" id="71717.A0A4Y7U013"/>
<dbReference type="OrthoDB" id="442460at2759"/>
<feature type="compositionally biased region" description="Basic and acidic residues" evidence="6">
    <location>
        <begin position="888"/>
        <end position="901"/>
    </location>
</feature>
<evidence type="ECO:0000256" key="5">
    <source>
        <dbReference type="ARBA" id="ARBA00022801"/>
    </source>
</evidence>
<feature type="compositionally biased region" description="Basic and acidic residues" evidence="6">
    <location>
        <begin position="748"/>
        <end position="757"/>
    </location>
</feature>
<feature type="region of interest" description="Disordered" evidence="6">
    <location>
        <begin position="147"/>
        <end position="206"/>
    </location>
</feature>
<dbReference type="AlphaFoldDB" id="A0A4Y7U013"/>
<feature type="region of interest" description="Disordered" evidence="6">
    <location>
        <begin position="575"/>
        <end position="596"/>
    </location>
</feature>
<feature type="compositionally biased region" description="Low complexity" evidence="6">
    <location>
        <begin position="682"/>
        <end position="693"/>
    </location>
</feature>
<evidence type="ECO:0000256" key="1">
    <source>
        <dbReference type="ARBA" id="ARBA00005234"/>
    </source>
</evidence>
<dbReference type="GO" id="GO:0005634">
    <property type="term" value="C:nucleus"/>
    <property type="evidence" value="ECO:0007669"/>
    <property type="project" value="TreeGrafter"/>
</dbReference>
<dbReference type="InterPro" id="IPR038765">
    <property type="entry name" value="Papain-like_cys_pep_sf"/>
</dbReference>